<dbReference type="GeneID" id="54781235"/>
<reference evidence="8 9" key="1">
    <citation type="submission" date="2019-07" db="EMBL/GenBank/DDBJ databases">
        <title>Genome assembly of two rare yeast pathogens: Diutina rugosa and Trichomonascus ciferrii.</title>
        <authorList>
            <person name="Mixao V."/>
            <person name="Saus E."/>
            <person name="Hansen A."/>
            <person name="Lass-Flor C."/>
            <person name="Gabaldon T."/>
        </authorList>
    </citation>
    <scope>NUCLEOTIDE SEQUENCE [LARGE SCALE GENOMIC DNA]</scope>
    <source>
        <strain evidence="8 9">CBS 613</strain>
    </source>
</reference>
<name>A0A642UPW5_DIURU</name>
<accession>A0A642UPW5</accession>
<comment type="similarity">
    <text evidence="1 5">Belongs to the peptidase A1 family.</text>
</comment>
<keyword evidence="2 6" id="KW-0732">Signal</keyword>
<dbReference type="PANTHER" id="PTHR47966:SF65">
    <property type="entry name" value="ASPARTIC-TYPE ENDOPEPTIDASE"/>
    <property type="match status" value="1"/>
</dbReference>
<dbReference type="Proteomes" id="UP000449547">
    <property type="component" value="Unassembled WGS sequence"/>
</dbReference>
<dbReference type="InterPro" id="IPR001969">
    <property type="entry name" value="Aspartic_peptidase_AS"/>
</dbReference>
<feature type="chain" id="PRO_5025020203" description="Peptidase A1 domain-containing protein" evidence="6">
    <location>
        <begin position="16"/>
        <end position="376"/>
    </location>
</feature>
<organism evidence="8 9">
    <name type="scientific">Diutina rugosa</name>
    <name type="common">Yeast</name>
    <name type="synonym">Candida rugosa</name>
    <dbReference type="NCBI Taxonomy" id="5481"/>
    <lineage>
        <taxon>Eukaryota</taxon>
        <taxon>Fungi</taxon>
        <taxon>Dikarya</taxon>
        <taxon>Ascomycota</taxon>
        <taxon>Saccharomycotina</taxon>
        <taxon>Pichiomycetes</taxon>
        <taxon>Debaryomycetaceae</taxon>
        <taxon>Diutina</taxon>
    </lineage>
</organism>
<feature type="signal peptide" evidence="6">
    <location>
        <begin position="1"/>
        <end position="15"/>
    </location>
</feature>
<dbReference type="OrthoDB" id="771136at2759"/>
<evidence type="ECO:0000256" key="6">
    <source>
        <dbReference type="SAM" id="SignalP"/>
    </source>
</evidence>
<sequence length="376" mass="40704">MVSFIVPFLVSLAAALIATDQAPKPLSFTLNKHPKTSVVRPLRGGSVSDVQIEVASVNANARLFSDGEGYTINLGIIDEDQQLSVLLDTGSADLWVDATKLNDTNGFTKVGIPFAIGYGYSSSVRGDYGTSSVWLENGLEVKDLRWVLASDVQLNGTIYPGILGVGRVLNEATRSHYPNFPQKLKDNGLTTSNSYSYYLNKLGAATGNIIFGGRDLAKVKGPVATINSNPKIGYDSVTVSKLTTSDGVSVKGFEGFLDTGTTLTFLPEEVITSLNVTGVYVDQHSYYIACDQPEDKYVSYWFDDAEIKVSYKDLALPETDDSGKLTGRCVYGLQAGPPYVFGDTFLRSAYITTNHDTNQVLISAVEYTDEENIVAI</sequence>
<evidence type="ECO:0000256" key="1">
    <source>
        <dbReference type="ARBA" id="ARBA00007447"/>
    </source>
</evidence>
<feature type="domain" description="Peptidase A1" evidence="7">
    <location>
        <begin position="70"/>
        <end position="363"/>
    </location>
</feature>
<dbReference type="VEuPathDB" id="FungiDB:DIURU_002584"/>
<keyword evidence="4" id="KW-1015">Disulfide bond</keyword>
<dbReference type="Pfam" id="PF00026">
    <property type="entry name" value="Asp"/>
    <property type="match status" value="1"/>
</dbReference>
<dbReference type="PROSITE" id="PS51767">
    <property type="entry name" value="PEPTIDASE_A1"/>
    <property type="match status" value="1"/>
</dbReference>
<dbReference type="SUPFAM" id="SSF50630">
    <property type="entry name" value="Acid proteases"/>
    <property type="match status" value="1"/>
</dbReference>
<dbReference type="InterPro" id="IPR001461">
    <property type="entry name" value="Aspartic_peptidase_A1"/>
</dbReference>
<gene>
    <name evidence="8" type="ORF">DIURU_002584</name>
</gene>
<dbReference type="GO" id="GO:0006508">
    <property type="term" value="P:proteolysis"/>
    <property type="evidence" value="ECO:0007669"/>
    <property type="project" value="UniProtKB-KW"/>
</dbReference>
<dbReference type="PRINTS" id="PR00792">
    <property type="entry name" value="PEPSIN"/>
</dbReference>
<keyword evidence="5" id="KW-0645">Protease</keyword>
<protein>
    <recommendedName>
        <fullName evidence="7">Peptidase A1 domain-containing protein</fullName>
    </recommendedName>
</protein>
<dbReference type="AlphaFoldDB" id="A0A642UPW5"/>
<evidence type="ECO:0000313" key="8">
    <source>
        <dbReference type="EMBL" id="KAA8902983.1"/>
    </source>
</evidence>
<dbReference type="EMBL" id="SWFT01000076">
    <property type="protein sequence ID" value="KAA8902983.1"/>
    <property type="molecule type" value="Genomic_DNA"/>
</dbReference>
<dbReference type="Gene3D" id="2.40.70.10">
    <property type="entry name" value="Acid Proteases"/>
    <property type="match status" value="2"/>
</dbReference>
<evidence type="ECO:0000256" key="2">
    <source>
        <dbReference type="ARBA" id="ARBA00022729"/>
    </source>
</evidence>
<dbReference type="PANTHER" id="PTHR47966">
    <property type="entry name" value="BETA-SITE APP-CLEAVING ENZYME, ISOFORM A-RELATED"/>
    <property type="match status" value="1"/>
</dbReference>
<dbReference type="InterPro" id="IPR021109">
    <property type="entry name" value="Peptidase_aspartic_dom_sf"/>
</dbReference>
<keyword evidence="9" id="KW-1185">Reference proteome</keyword>
<comment type="caution">
    <text evidence="8">The sequence shown here is derived from an EMBL/GenBank/DDBJ whole genome shotgun (WGS) entry which is preliminary data.</text>
</comment>
<evidence type="ECO:0000313" key="9">
    <source>
        <dbReference type="Proteomes" id="UP000449547"/>
    </source>
</evidence>
<evidence type="ECO:0000259" key="7">
    <source>
        <dbReference type="PROSITE" id="PS51767"/>
    </source>
</evidence>
<proteinExistence type="inferred from homology"/>
<keyword evidence="3 5" id="KW-0064">Aspartyl protease</keyword>
<evidence type="ECO:0000256" key="3">
    <source>
        <dbReference type="ARBA" id="ARBA00022750"/>
    </source>
</evidence>
<evidence type="ECO:0000256" key="4">
    <source>
        <dbReference type="ARBA" id="ARBA00023157"/>
    </source>
</evidence>
<dbReference type="GO" id="GO:0005576">
    <property type="term" value="C:extracellular region"/>
    <property type="evidence" value="ECO:0007669"/>
    <property type="project" value="UniProtKB-ARBA"/>
</dbReference>
<keyword evidence="5" id="KW-0378">Hydrolase</keyword>
<dbReference type="InterPro" id="IPR033121">
    <property type="entry name" value="PEPTIDASE_A1"/>
</dbReference>
<dbReference type="RefSeq" id="XP_034012599.1">
    <property type="nucleotide sequence ID" value="XM_034155251.1"/>
</dbReference>
<dbReference type="GO" id="GO:0004190">
    <property type="term" value="F:aspartic-type endopeptidase activity"/>
    <property type="evidence" value="ECO:0007669"/>
    <property type="project" value="UniProtKB-KW"/>
</dbReference>
<evidence type="ECO:0000256" key="5">
    <source>
        <dbReference type="RuleBase" id="RU000454"/>
    </source>
</evidence>
<dbReference type="PROSITE" id="PS00141">
    <property type="entry name" value="ASP_PROTEASE"/>
    <property type="match status" value="1"/>
</dbReference>